<dbReference type="PROSITE" id="PS51186">
    <property type="entry name" value="GNAT"/>
    <property type="match status" value="1"/>
</dbReference>
<accession>A0A168MAR8</accession>
<feature type="domain" description="N-acetyltransferase" evidence="1">
    <location>
        <begin position="17"/>
        <end position="182"/>
    </location>
</feature>
<evidence type="ECO:0000313" key="3">
    <source>
        <dbReference type="Proteomes" id="UP000076967"/>
    </source>
</evidence>
<protein>
    <recommendedName>
        <fullName evidence="1">N-acetyltransferase domain-containing protein</fullName>
    </recommendedName>
</protein>
<dbReference type="Gene3D" id="3.40.630.30">
    <property type="match status" value="1"/>
</dbReference>
<reference evidence="2 3" key="1">
    <citation type="submission" date="2016-03" db="EMBL/GenBank/DDBJ databases">
        <title>Draft genome sequence of Paenibacillus glacialis DSM 22343.</title>
        <authorList>
            <person name="Shin S.-K."/>
            <person name="Yi H."/>
        </authorList>
    </citation>
    <scope>NUCLEOTIDE SEQUENCE [LARGE SCALE GENOMIC DNA]</scope>
    <source>
        <strain evidence="2 3">DSM 22343</strain>
    </source>
</reference>
<dbReference type="Pfam" id="PF13302">
    <property type="entry name" value="Acetyltransf_3"/>
    <property type="match status" value="1"/>
</dbReference>
<sequence length="187" mass="21516">MITKCFVPFPTLETERLILRFVEDTDVEHLYEILSDAENAKFDYFHPLTSIEQAQKFIDRFKKELEDNEEITWGIVLKESNTFIGTCCFGNFDDGARRVEIGYNFARAHWGKGYATEALSAIIDYGFTSMNLNRIESTITPGNDASVKVLSKLNFVHEGIVRERDLIKGKLEDGIMMSILKREYPLK</sequence>
<keyword evidence="3" id="KW-1185">Reference proteome</keyword>
<organism evidence="2 3">
    <name type="scientific">Paenibacillus glacialis</name>
    <dbReference type="NCBI Taxonomy" id="494026"/>
    <lineage>
        <taxon>Bacteria</taxon>
        <taxon>Bacillati</taxon>
        <taxon>Bacillota</taxon>
        <taxon>Bacilli</taxon>
        <taxon>Bacillales</taxon>
        <taxon>Paenibacillaceae</taxon>
        <taxon>Paenibacillus</taxon>
    </lineage>
</organism>
<dbReference type="OrthoDB" id="9785602at2"/>
<dbReference type="AlphaFoldDB" id="A0A168MAR8"/>
<evidence type="ECO:0000259" key="1">
    <source>
        <dbReference type="PROSITE" id="PS51186"/>
    </source>
</evidence>
<dbReference type="PANTHER" id="PTHR43792">
    <property type="entry name" value="GNAT FAMILY, PUTATIVE (AFU_ORTHOLOGUE AFUA_3G00765)-RELATED-RELATED"/>
    <property type="match status" value="1"/>
</dbReference>
<dbReference type="InterPro" id="IPR051531">
    <property type="entry name" value="N-acetyltransferase"/>
</dbReference>
<dbReference type="SUPFAM" id="SSF55729">
    <property type="entry name" value="Acyl-CoA N-acyltransferases (Nat)"/>
    <property type="match status" value="1"/>
</dbReference>
<dbReference type="Proteomes" id="UP000076967">
    <property type="component" value="Unassembled WGS sequence"/>
</dbReference>
<dbReference type="GO" id="GO:0008999">
    <property type="term" value="F:protein-N-terminal-alanine acetyltransferase activity"/>
    <property type="evidence" value="ECO:0007669"/>
    <property type="project" value="TreeGrafter"/>
</dbReference>
<name>A0A168MAR8_9BACL</name>
<dbReference type="InterPro" id="IPR000182">
    <property type="entry name" value="GNAT_dom"/>
</dbReference>
<dbReference type="InterPro" id="IPR016181">
    <property type="entry name" value="Acyl_CoA_acyltransferase"/>
</dbReference>
<comment type="caution">
    <text evidence="2">The sequence shown here is derived from an EMBL/GenBank/DDBJ whole genome shotgun (WGS) entry which is preliminary data.</text>
</comment>
<dbReference type="RefSeq" id="WP_068530897.1">
    <property type="nucleotide sequence ID" value="NZ_LVJH01000007.1"/>
</dbReference>
<dbReference type="EMBL" id="LVJH01000007">
    <property type="protein sequence ID" value="OAB44447.1"/>
    <property type="molecule type" value="Genomic_DNA"/>
</dbReference>
<dbReference type="STRING" id="494026.PGLA_07270"/>
<dbReference type="CDD" id="cd04301">
    <property type="entry name" value="NAT_SF"/>
    <property type="match status" value="1"/>
</dbReference>
<dbReference type="PANTHER" id="PTHR43792:SF9">
    <property type="entry name" value="RIBOSOMAL-PROTEIN-ALANINE ACETYLTRANSFERASE"/>
    <property type="match status" value="1"/>
</dbReference>
<evidence type="ECO:0000313" key="2">
    <source>
        <dbReference type="EMBL" id="OAB44447.1"/>
    </source>
</evidence>
<gene>
    <name evidence="2" type="ORF">PGLA_07270</name>
</gene>
<proteinExistence type="predicted"/>
<dbReference type="GO" id="GO:0005737">
    <property type="term" value="C:cytoplasm"/>
    <property type="evidence" value="ECO:0007669"/>
    <property type="project" value="TreeGrafter"/>
</dbReference>